<keyword evidence="2" id="KW-0863">Zinc-finger</keyword>
<proteinExistence type="predicted"/>
<dbReference type="GO" id="GO:0008270">
    <property type="term" value="F:zinc ion binding"/>
    <property type="evidence" value="ECO:0007669"/>
    <property type="project" value="UniProtKB-KW"/>
</dbReference>
<feature type="compositionally biased region" description="Basic residues" evidence="5">
    <location>
        <begin position="71"/>
        <end position="81"/>
    </location>
</feature>
<feature type="domain" description="Zinc finger DksA/TraR C4-type" evidence="6">
    <location>
        <begin position="309"/>
        <end position="337"/>
    </location>
</feature>
<evidence type="ECO:0000256" key="5">
    <source>
        <dbReference type="SAM" id="MobiDB-lite"/>
    </source>
</evidence>
<dbReference type="PANTHER" id="PTHR33823:SF2">
    <property type="entry name" value="RNA POLYMERASE-BINDING TRANSCRIPTION FACTOR DKSA"/>
    <property type="match status" value="1"/>
</dbReference>
<feature type="compositionally biased region" description="Low complexity" evidence="5">
    <location>
        <begin position="82"/>
        <end position="120"/>
    </location>
</feature>
<feature type="region of interest" description="Disordered" evidence="5">
    <location>
        <begin position="1"/>
        <end position="223"/>
    </location>
</feature>
<evidence type="ECO:0000256" key="2">
    <source>
        <dbReference type="ARBA" id="ARBA00022771"/>
    </source>
</evidence>
<comment type="caution">
    <text evidence="7">The sequence shown here is derived from an EMBL/GenBank/DDBJ whole genome shotgun (WGS) entry which is preliminary data.</text>
</comment>
<dbReference type="Pfam" id="PF01258">
    <property type="entry name" value="zf-dskA_traR"/>
    <property type="match status" value="1"/>
</dbReference>
<sequence length="343" mass="36668">MATKKKVASKTTKKAVPAKKAVAKKAPVKKAPAAKKAAAKPAPAKKAAPAPKKAAAKKAAPKVAKSSVKPAPKKAAVKKAAVKPAPAKSAKAPAKKAAAPPKKAAPAAKAPVKKAAAPAPKAKPVPVPAPKPAAKPTEPVISKPVEKVDPMASKNKQEKPEKEPVKKTKIEEPVKRVSERPTTRTASKVSNSNRPAMKTVTYAPEFTKSVLDQPETPSGPIYRYSDPELQEFKEIILKKLEAAKKELVYLQGLITRKDEAGTDDTENKYMSMEDGSGSQEREQLNQMASRQIQFIDHLEKALVRIENKTYGICRVTGKLIDKARLKAVPHATLSIEAKLAKSK</sequence>
<gene>
    <name evidence="7" type="ORF">EGT74_10465</name>
</gene>
<name>A0A3N4QD68_9BACT</name>
<keyword evidence="3" id="KW-0862">Zinc</keyword>
<accession>A0A3N4QD68</accession>
<evidence type="ECO:0000256" key="1">
    <source>
        <dbReference type="ARBA" id="ARBA00022723"/>
    </source>
</evidence>
<feature type="compositionally biased region" description="Basic and acidic residues" evidence="5">
    <location>
        <begin position="144"/>
        <end position="182"/>
    </location>
</feature>
<evidence type="ECO:0000256" key="4">
    <source>
        <dbReference type="PROSITE-ProRule" id="PRU00510"/>
    </source>
</evidence>
<dbReference type="OrthoDB" id="9811543at2"/>
<feature type="compositionally biased region" description="Polar residues" evidence="5">
    <location>
        <begin position="183"/>
        <end position="194"/>
    </location>
</feature>
<evidence type="ECO:0000259" key="6">
    <source>
        <dbReference type="Pfam" id="PF01258"/>
    </source>
</evidence>
<evidence type="ECO:0000256" key="3">
    <source>
        <dbReference type="ARBA" id="ARBA00022833"/>
    </source>
</evidence>
<feature type="compositionally biased region" description="Basic residues" evidence="5">
    <location>
        <begin position="1"/>
        <end position="28"/>
    </location>
</feature>
<dbReference type="InterPro" id="IPR000962">
    <property type="entry name" value="Znf_DskA_TraR"/>
</dbReference>
<feature type="compositionally biased region" description="Low complexity" evidence="5">
    <location>
        <begin position="61"/>
        <end position="70"/>
    </location>
</feature>
<protein>
    <submittedName>
        <fullName evidence="7">TraR/DksA family transcriptional regulator</fullName>
    </submittedName>
</protein>
<keyword evidence="1" id="KW-0479">Metal-binding</keyword>
<organism evidence="7 8">
    <name type="scientific">Chitinophaga lutea</name>
    <dbReference type="NCBI Taxonomy" id="2488634"/>
    <lineage>
        <taxon>Bacteria</taxon>
        <taxon>Pseudomonadati</taxon>
        <taxon>Bacteroidota</taxon>
        <taxon>Chitinophagia</taxon>
        <taxon>Chitinophagales</taxon>
        <taxon>Chitinophagaceae</taxon>
        <taxon>Chitinophaga</taxon>
    </lineage>
</organism>
<feature type="compositionally biased region" description="Low complexity" evidence="5">
    <location>
        <begin position="29"/>
        <end position="53"/>
    </location>
</feature>
<feature type="compositionally biased region" description="Pro residues" evidence="5">
    <location>
        <begin position="121"/>
        <end position="133"/>
    </location>
</feature>
<evidence type="ECO:0000313" key="7">
    <source>
        <dbReference type="EMBL" id="RPE13907.1"/>
    </source>
</evidence>
<dbReference type="PROSITE" id="PS51128">
    <property type="entry name" value="ZF_DKSA_2"/>
    <property type="match status" value="1"/>
</dbReference>
<dbReference type="EMBL" id="RPDH01000001">
    <property type="protein sequence ID" value="RPE13907.1"/>
    <property type="molecule type" value="Genomic_DNA"/>
</dbReference>
<reference evidence="7 8" key="1">
    <citation type="submission" date="2018-11" db="EMBL/GenBank/DDBJ databases">
        <title>Chitinophaga lutea sp.nov., isolate from arsenic contaminated soil.</title>
        <authorList>
            <person name="Zong Y."/>
        </authorList>
    </citation>
    <scope>NUCLEOTIDE SEQUENCE [LARGE SCALE GENOMIC DNA]</scope>
    <source>
        <strain evidence="7 8">ZY74</strain>
    </source>
</reference>
<keyword evidence="8" id="KW-1185">Reference proteome</keyword>
<dbReference type="Proteomes" id="UP000278351">
    <property type="component" value="Unassembled WGS sequence"/>
</dbReference>
<feature type="zinc finger region" description="dksA C4-type" evidence="4">
    <location>
        <begin position="313"/>
        <end position="337"/>
    </location>
</feature>
<evidence type="ECO:0000313" key="8">
    <source>
        <dbReference type="Proteomes" id="UP000278351"/>
    </source>
</evidence>
<dbReference type="PANTHER" id="PTHR33823">
    <property type="entry name" value="RNA POLYMERASE-BINDING TRANSCRIPTION FACTOR DKSA-RELATED"/>
    <property type="match status" value="1"/>
</dbReference>
<dbReference type="Gene3D" id="1.20.120.910">
    <property type="entry name" value="DksA, coiled-coil domain"/>
    <property type="match status" value="1"/>
</dbReference>
<dbReference type="AlphaFoldDB" id="A0A3N4QD68"/>